<protein>
    <recommendedName>
        <fullName evidence="3">SH3 domain-containing protein</fullName>
    </recommendedName>
</protein>
<name>I2B6W4_SHIBC</name>
<accession>K6VM76</accession>
<gene>
    <name evidence="1" type="ordered locus">EBL_c11640</name>
</gene>
<dbReference type="eggNOG" id="ENOG502ZEP5">
    <property type="taxonomic scope" value="Bacteria"/>
</dbReference>
<dbReference type="STRING" id="630626.EBL_c11640"/>
<dbReference type="KEGG" id="ebt:EBL_c11640"/>
<proteinExistence type="predicted"/>
<keyword evidence="2" id="KW-1185">Reference proteome</keyword>
<dbReference type="AlphaFoldDB" id="I2B6W4"/>
<dbReference type="OrthoDB" id="7033366at2"/>
<evidence type="ECO:0008006" key="3">
    <source>
        <dbReference type="Google" id="ProtNLM"/>
    </source>
</evidence>
<sequence length="284" mass="31940">MKNDFLFVFMIFVAVCNFAYADIEVKSQNGNSIIFSQPKYGNNIDPDAWSKLIFSQGGKKIDLSRAERYYTEDGSSKVSPSGSYLVVNSVAGDVLDFGNGTKQYASKAYCSVIDMRNGCIVSDWDGEVCSYQWTKGKDILASSDDSDADTFDFLTMKPSVKRIKNSYSTLKVMDASNLMRCDKVSNENVDDYQTLLKENEEVRPVVQRSILNYINKLEISSSISVSKSYLYSSPDESSITKTYLVTGDKVKIIQLSPDKKWMEIGYISHRGNPLVKWVKSDNIK</sequence>
<dbReference type="RefSeq" id="WP_002445535.1">
    <property type="nucleotide sequence ID" value="NC_017910.1"/>
</dbReference>
<reference evidence="1 2" key="1">
    <citation type="journal article" date="2012" name="J. Bacteriol.">
        <title>Complete genome sequence of the B12-producing Shimwellia blattae strain DSM 4481, isolated from a cockroach.</title>
        <authorList>
            <person name="Brzuszkiewicz E."/>
            <person name="Waschkowitz T."/>
            <person name="Wiezer A."/>
            <person name="Daniel R."/>
        </authorList>
    </citation>
    <scope>NUCLEOTIDE SEQUENCE [LARGE SCALE GENOMIC DNA]</scope>
    <source>
        <strain evidence="2">ATCC 29907 / DSM 4481 / JCM 1650 / NBRC 105725 / CDC 9005-74</strain>
    </source>
</reference>
<dbReference type="EMBL" id="CP001560">
    <property type="protein sequence ID" value="AFJ46268.1"/>
    <property type="molecule type" value="Genomic_DNA"/>
</dbReference>
<dbReference type="HOGENOM" id="CLU_978946_0_0_6"/>
<evidence type="ECO:0000313" key="2">
    <source>
        <dbReference type="Proteomes" id="UP000001955"/>
    </source>
</evidence>
<accession>I2B6W4</accession>
<evidence type="ECO:0000313" key="1">
    <source>
        <dbReference type="EMBL" id="AFJ46268.1"/>
    </source>
</evidence>
<organism evidence="1 2">
    <name type="scientific">Shimwellia blattae (strain ATCC 29907 / DSM 4481 / JCM 1650 / NBRC 105725 / CDC 9005-74)</name>
    <name type="common">Escherichia blattae</name>
    <dbReference type="NCBI Taxonomy" id="630626"/>
    <lineage>
        <taxon>Bacteria</taxon>
        <taxon>Pseudomonadati</taxon>
        <taxon>Pseudomonadota</taxon>
        <taxon>Gammaproteobacteria</taxon>
        <taxon>Enterobacterales</taxon>
        <taxon>Enterobacteriaceae</taxon>
        <taxon>Shimwellia</taxon>
    </lineage>
</organism>
<dbReference type="Proteomes" id="UP000001955">
    <property type="component" value="Chromosome"/>
</dbReference>